<dbReference type="Pfam" id="PF13927">
    <property type="entry name" value="Ig_3"/>
    <property type="match status" value="2"/>
</dbReference>
<evidence type="ECO:0000256" key="2">
    <source>
        <dbReference type="SAM" id="MobiDB-lite"/>
    </source>
</evidence>
<dbReference type="SMART" id="SM00409">
    <property type="entry name" value="IG"/>
    <property type="match status" value="2"/>
</dbReference>
<dbReference type="PROSITE" id="PS50835">
    <property type="entry name" value="IG_LIKE"/>
    <property type="match status" value="2"/>
</dbReference>
<gene>
    <name evidence="4" type="ORF">ODALV1_LOCUS14741</name>
</gene>
<dbReference type="CDD" id="cd00096">
    <property type="entry name" value="Ig"/>
    <property type="match status" value="1"/>
</dbReference>
<dbReference type="InterPro" id="IPR036179">
    <property type="entry name" value="Ig-like_dom_sf"/>
</dbReference>
<dbReference type="PANTHER" id="PTHR45080:SF33">
    <property type="entry name" value="IG-LIKE DOMAIN-CONTAINING PROTEIN"/>
    <property type="match status" value="1"/>
</dbReference>
<dbReference type="SMART" id="SM00060">
    <property type="entry name" value="FN3"/>
    <property type="match status" value="1"/>
</dbReference>
<feature type="domain" description="Ig-like" evidence="3">
    <location>
        <begin position="137"/>
        <end position="226"/>
    </location>
</feature>
<dbReference type="Gene3D" id="2.60.40.10">
    <property type="entry name" value="Immunoglobulins"/>
    <property type="match status" value="4"/>
</dbReference>
<dbReference type="PANTHER" id="PTHR45080">
    <property type="entry name" value="CONTACTIN 5"/>
    <property type="match status" value="1"/>
</dbReference>
<dbReference type="SMART" id="SM00408">
    <property type="entry name" value="IGc2"/>
    <property type="match status" value="2"/>
</dbReference>
<dbReference type="InterPro" id="IPR036116">
    <property type="entry name" value="FN3_sf"/>
</dbReference>
<dbReference type="InterPro" id="IPR003599">
    <property type="entry name" value="Ig_sub"/>
</dbReference>
<accession>A0ABP1QZ64</accession>
<feature type="region of interest" description="Disordered" evidence="2">
    <location>
        <begin position="428"/>
        <end position="516"/>
    </location>
</feature>
<feature type="domain" description="Ig-like" evidence="3">
    <location>
        <begin position="48"/>
        <end position="132"/>
    </location>
</feature>
<dbReference type="InterPro" id="IPR003961">
    <property type="entry name" value="FN3_dom"/>
</dbReference>
<dbReference type="InterPro" id="IPR050958">
    <property type="entry name" value="Cell_Adh-Cytoskel_Orgn"/>
</dbReference>
<proteinExistence type="predicted"/>
<dbReference type="SUPFAM" id="SSF49265">
    <property type="entry name" value="Fibronectin type III"/>
    <property type="match status" value="1"/>
</dbReference>
<dbReference type="Proteomes" id="UP001642540">
    <property type="component" value="Unassembled WGS sequence"/>
</dbReference>
<sequence length="527" mass="58895">MDKRIDLVNGFDLQIKKVKPQDGGDYVCQLSTYTPEEQVHTLEILVPPSVRSEPSHIIISKGDTVTLQCRGSGNPVPTITWTRRNNILPNGEQSVVGNSYTIQQADRYQAGIYICTGNNGVGTPVNTQVDVKVQYPPEIDVERSWIHTGENQEAILACIVHADPPALKVKWYRDTMILDTDGRRLMEERGSRHSLIIRKVQHSDFGNYSCEAHNKLGRSLKSIELSGRPNRAIFRSDPVGRMRDSFNITWTVESYAPVDEYRLSYRKKHVNETHDLPGPWLDVVLPASSESSSYYERNSVARSISSSIQTSVIHWKSYHIRHLDPGVIYEAKVTARNKYGWGQTSDLFQFNTRSSDHYPYESSPQHDVLAEPEVRDMRITSPTSFARSVHPTSWSMVIPLMLSLVTMSVSVMTTASVLLSTYPLSQQVKSTLRTKSRTDSSDSNRASSPSSSTSSSSTSSSQTSAAASLLPSSAAGERKRVVQLQSCSSPPPNKSCNVNRSSSQDECSHYHHHQPQPCYHHHTVALH</sequence>
<name>A0ABP1QZ64_9HEXA</name>
<evidence type="ECO:0000313" key="5">
    <source>
        <dbReference type="Proteomes" id="UP001642540"/>
    </source>
</evidence>
<evidence type="ECO:0000259" key="3">
    <source>
        <dbReference type="PROSITE" id="PS50835"/>
    </source>
</evidence>
<dbReference type="InterPro" id="IPR013783">
    <property type="entry name" value="Ig-like_fold"/>
</dbReference>
<dbReference type="EMBL" id="CAXLJM020000046">
    <property type="protein sequence ID" value="CAL8111116.1"/>
    <property type="molecule type" value="Genomic_DNA"/>
</dbReference>
<dbReference type="InterPro" id="IPR007110">
    <property type="entry name" value="Ig-like_dom"/>
</dbReference>
<evidence type="ECO:0000256" key="1">
    <source>
        <dbReference type="ARBA" id="ARBA00023319"/>
    </source>
</evidence>
<keyword evidence="5" id="KW-1185">Reference proteome</keyword>
<protein>
    <recommendedName>
        <fullName evidence="3">Ig-like domain-containing protein</fullName>
    </recommendedName>
</protein>
<dbReference type="Pfam" id="PF00041">
    <property type="entry name" value="fn3"/>
    <property type="match status" value="1"/>
</dbReference>
<comment type="caution">
    <text evidence="4">The sequence shown here is derived from an EMBL/GenBank/DDBJ whole genome shotgun (WGS) entry which is preliminary data.</text>
</comment>
<dbReference type="CDD" id="cd00063">
    <property type="entry name" value="FN3"/>
    <property type="match status" value="1"/>
</dbReference>
<dbReference type="InterPro" id="IPR003598">
    <property type="entry name" value="Ig_sub2"/>
</dbReference>
<evidence type="ECO:0000313" key="4">
    <source>
        <dbReference type="EMBL" id="CAL8111116.1"/>
    </source>
</evidence>
<keyword evidence="1" id="KW-0393">Immunoglobulin domain</keyword>
<dbReference type="SUPFAM" id="SSF48726">
    <property type="entry name" value="Immunoglobulin"/>
    <property type="match status" value="2"/>
</dbReference>
<organism evidence="4 5">
    <name type="scientific">Orchesella dallaii</name>
    <dbReference type="NCBI Taxonomy" id="48710"/>
    <lineage>
        <taxon>Eukaryota</taxon>
        <taxon>Metazoa</taxon>
        <taxon>Ecdysozoa</taxon>
        <taxon>Arthropoda</taxon>
        <taxon>Hexapoda</taxon>
        <taxon>Collembola</taxon>
        <taxon>Entomobryomorpha</taxon>
        <taxon>Entomobryoidea</taxon>
        <taxon>Orchesellidae</taxon>
        <taxon>Orchesellinae</taxon>
        <taxon>Orchesella</taxon>
    </lineage>
</organism>
<feature type="compositionally biased region" description="Low complexity" evidence="2">
    <location>
        <begin position="443"/>
        <end position="475"/>
    </location>
</feature>
<reference evidence="4 5" key="1">
    <citation type="submission" date="2024-08" db="EMBL/GenBank/DDBJ databases">
        <authorList>
            <person name="Cucini C."/>
            <person name="Frati F."/>
        </authorList>
    </citation>
    <scope>NUCLEOTIDE SEQUENCE [LARGE SCALE GENOMIC DNA]</scope>
</reference>